<feature type="compositionally biased region" description="Low complexity" evidence="1">
    <location>
        <begin position="264"/>
        <end position="273"/>
    </location>
</feature>
<dbReference type="InterPro" id="IPR025110">
    <property type="entry name" value="AMP-bd_C"/>
</dbReference>
<dbReference type="PROSITE" id="PS00455">
    <property type="entry name" value="AMP_BINDING"/>
    <property type="match status" value="1"/>
</dbReference>
<evidence type="ECO:0000259" key="4">
    <source>
        <dbReference type="Pfam" id="PF13193"/>
    </source>
</evidence>
<feature type="transmembrane region" description="Helical" evidence="2">
    <location>
        <begin position="930"/>
        <end position="952"/>
    </location>
</feature>
<organism evidence="5 6">
    <name type="scientific">Polarella glacialis</name>
    <name type="common">Dinoflagellate</name>
    <dbReference type="NCBI Taxonomy" id="89957"/>
    <lineage>
        <taxon>Eukaryota</taxon>
        <taxon>Sar</taxon>
        <taxon>Alveolata</taxon>
        <taxon>Dinophyceae</taxon>
        <taxon>Suessiales</taxon>
        <taxon>Suessiaceae</taxon>
        <taxon>Polarella</taxon>
    </lineage>
</organism>
<dbReference type="Gene3D" id="3.40.50.12780">
    <property type="entry name" value="N-terminal domain of ligase-like"/>
    <property type="match status" value="1"/>
</dbReference>
<feature type="domain" description="AMP-dependent synthetase/ligase" evidence="3">
    <location>
        <begin position="149"/>
        <end position="510"/>
    </location>
</feature>
<dbReference type="SUPFAM" id="SSF56801">
    <property type="entry name" value="Acetyl-CoA synthetase-like"/>
    <property type="match status" value="1"/>
</dbReference>
<evidence type="ECO:0000256" key="2">
    <source>
        <dbReference type="SAM" id="Phobius"/>
    </source>
</evidence>
<feature type="transmembrane region" description="Helical" evidence="2">
    <location>
        <begin position="801"/>
        <end position="823"/>
    </location>
</feature>
<dbReference type="AlphaFoldDB" id="A0A813LN67"/>
<protein>
    <recommendedName>
        <fullName evidence="7">AMP-dependent synthetase/ligase domain-containing protein</fullName>
    </recommendedName>
</protein>
<reference evidence="5" key="1">
    <citation type="submission" date="2021-02" db="EMBL/GenBank/DDBJ databases">
        <authorList>
            <person name="Dougan E. K."/>
            <person name="Rhodes N."/>
            <person name="Thang M."/>
            <person name="Chan C."/>
        </authorList>
    </citation>
    <scope>NUCLEOTIDE SEQUENCE</scope>
</reference>
<feature type="transmembrane region" description="Helical" evidence="2">
    <location>
        <begin position="57"/>
        <end position="83"/>
    </location>
</feature>
<evidence type="ECO:0000313" key="6">
    <source>
        <dbReference type="Proteomes" id="UP000626109"/>
    </source>
</evidence>
<comment type="caution">
    <text evidence="5">The sequence shown here is derived from an EMBL/GenBank/DDBJ whole genome shotgun (WGS) entry which is preliminary data.</text>
</comment>
<sequence length="1081" mass="116469">MRPTCADPNVHAQGNSFLQVLGRGSMASTTPMTITIVSGLSGAASPLSFASPIQLQALGLCMMLIAAGILFCHVPLLVIRWLISSTPDEDIMNLAKTNKSQSESHTVVLEPAVAVDAMPVRTSLLDELAGDPKEPSETQHLQIAFANAATGISWTYAHLREVIASEAWAGFATYSRVALVLPAGEELAIALLCLMARTECAPLDPNLSEAEVTAALRQLGAEAVLLCPSSAPGAVGAAARLALPVYHLKQASSSASAELKATEPGKPLSSPSLEPERSLGTTTPAQTLPLSLKGAETKLKGTEQWKTPQDVVLVLRTSGTTGQSKVVPLRLGQLIHGAKCIAASMGLDSHDVCLNAMPLFHIGGISCNLLATLVSGGTVTCLNTSFETRSFLKALSQAGPLQPTWYYASPSMHLVVAESYVDQHSLRLVRSGAAALPPAFQERLESLFKCQVLATYSMSECMPVASPVCSQPFDGVRCQPLGSVGRLIGPCVEIREGEVMLRGPLVMKAYEGPLSGWTEQGLFPTGDLGHIDGDGFLWLSGRKKEIINRGGETLAPATLEEIAKQHEAVKEAAAYAVPHARLGEAVAMALILRTTSKARWTIDLLSIAKEIEMSFSKSGKPALITFVDDLPRTSTGKVQRLALHRRLHLSGFPVELSGKEGALNVLDARGSIPALGLATCRYLTPEPGTVAAIFEMDSAGDEQEEQQLDSLGMVSSFSKRKAFDLQTLSYIYIFGLVGVTCYHWAGFGSPSLWKLFDASTIEVLKVFGQYNQWHMMVFFAGAGYFDACYHPDWNSRDLFMLLIIILIPLIFWPLALAAGSPWWTLYHPARWFFAYMLFSRLYVVAGRKFQVPRIAQALLVQSFAQLLDWVLVSINKMCGLLSFIANDGGSSGKSKHCRSLTCYVWCFIWAPTVIELLVRNGPRTIAKQRCVGALCWVLFLSWNFLGSAYVGYLEVDAANVNLVQSFSISGDYKLDFYFGQFASLANAFLLAAAAGYLPPTFIPQVACKSLLASLLLIPFTMQPGQQVMEQVLASLPALPALGQLLFILAFIALHTAVLAPIFQALLVAAVSALTRVAGPKE</sequence>
<evidence type="ECO:0000256" key="1">
    <source>
        <dbReference type="SAM" id="MobiDB-lite"/>
    </source>
</evidence>
<dbReference type="GO" id="GO:0006631">
    <property type="term" value="P:fatty acid metabolic process"/>
    <property type="evidence" value="ECO:0007669"/>
    <property type="project" value="TreeGrafter"/>
</dbReference>
<accession>A0A813LN67</accession>
<dbReference type="GO" id="GO:0031956">
    <property type="term" value="F:medium-chain fatty acid-CoA ligase activity"/>
    <property type="evidence" value="ECO:0007669"/>
    <property type="project" value="TreeGrafter"/>
</dbReference>
<evidence type="ECO:0000313" key="5">
    <source>
        <dbReference type="EMBL" id="CAE8738573.1"/>
    </source>
</evidence>
<evidence type="ECO:0000259" key="3">
    <source>
        <dbReference type="Pfam" id="PF00501"/>
    </source>
</evidence>
<dbReference type="Gene3D" id="3.30.300.30">
    <property type="match status" value="1"/>
</dbReference>
<dbReference type="PANTHER" id="PTHR43201">
    <property type="entry name" value="ACYL-COA SYNTHETASE"/>
    <property type="match status" value="1"/>
</dbReference>
<dbReference type="Pfam" id="PF00501">
    <property type="entry name" value="AMP-binding"/>
    <property type="match status" value="1"/>
</dbReference>
<feature type="transmembrane region" description="Helical" evidence="2">
    <location>
        <begin position="829"/>
        <end position="845"/>
    </location>
</feature>
<feature type="transmembrane region" description="Helical" evidence="2">
    <location>
        <begin position="772"/>
        <end position="789"/>
    </location>
</feature>
<dbReference type="EMBL" id="CAJNNW010036965">
    <property type="protein sequence ID" value="CAE8738573.1"/>
    <property type="molecule type" value="Genomic_DNA"/>
</dbReference>
<keyword evidence="2" id="KW-0472">Membrane</keyword>
<name>A0A813LN67_POLGL</name>
<dbReference type="InterPro" id="IPR000873">
    <property type="entry name" value="AMP-dep_synth/lig_dom"/>
</dbReference>
<dbReference type="Pfam" id="PF13193">
    <property type="entry name" value="AMP-binding_C"/>
    <property type="match status" value="1"/>
</dbReference>
<feature type="transmembrane region" description="Helical" evidence="2">
    <location>
        <begin position="1044"/>
        <end position="1073"/>
    </location>
</feature>
<dbReference type="InterPro" id="IPR042099">
    <property type="entry name" value="ANL_N_sf"/>
</dbReference>
<feature type="region of interest" description="Disordered" evidence="1">
    <location>
        <begin position="257"/>
        <end position="286"/>
    </location>
</feature>
<evidence type="ECO:0008006" key="7">
    <source>
        <dbReference type="Google" id="ProtNLM"/>
    </source>
</evidence>
<keyword evidence="2" id="KW-0812">Transmembrane</keyword>
<dbReference type="InterPro" id="IPR020845">
    <property type="entry name" value="AMP-binding_CS"/>
</dbReference>
<gene>
    <name evidence="5" type="ORF">PGLA2088_LOCUS49257</name>
</gene>
<feature type="transmembrane region" description="Helical" evidence="2">
    <location>
        <begin position="976"/>
        <end position="998"/>
    </location>
</feature>
<feature type="transmembrane region" description="Helical" evidence="2">
    <location>
        <begin position="727"/>
        <end position="745"/>
    </location>
</feature>
<keyword evidence="2" id="KW-1133">Transmembrane helix</keyword>
<dbReference type="PANTHER" id="PTHR43201:SF10">
    <property type="entry name" value="CARRIER DOMAIN-CONTAINING PROTEIN"/>
    <property type="match status" value="1"/>
</dbReference>
<proteinExistence type="predicted"/>
<dbReference type="Proteomes" id="UP000626109">
    <property type="component" value="Unassembled WGS sequence"/>
</dbReference>
<dbReference type="InterPro" id="IPR045851">
    <property type="entry name" value="AMP-bd_C_sf"/>
</dbReference>
<feature type="domain" description="AMP-binding enzyme C-terminal" evidence="4">
    <location>
        <begin position="559"/>
        <end position="637"/>
    </location>
</feature>